<evidence type="ECO:0000313" key="4">
    <source>
        <dbReference type="Proteomes" id="UP001390339"/>
    </source>
</evidence>
<feature type="transmembrane region" description="Helical" evidence="2">
    <location>
        <begin position="457"/>
        <end position="484"/>
    </location>
</feature>
<protein>
    <submittedName>
        <fullName evidence="3">Sur7 protein</fullName>
    </submittedName>
</protein>
<feature type="region of interest" description="Disordered" evidence="1">
    <location>
        <begin position="513"/>
        <end position="535"/>
    </location>
</feature>
<accession>A0ABR2JJ49</accession>
<feature type="transmembrane region" description="Helical" evidence="2">
    <location>
        <begin position="27"/>
        <end position="49"/>
    </location>
</feature>
<sequence>MLSKSQVEASIRSASRKGNDSGTMARFRFITIIPLVTSAIAFVLHLILLNAGSDVTRGPGDYLLTIDTSHVFERIIVVKNTNNATAIGQNNGTNSGNNGGENNGGSTGTPTGIIPTGIIPTGLIPTGLIPTGLIPTGNPAGTPTGTTTSAPASTTTGGFLDGIGSLVPDIIPGIFNKSGSDSGSDASNSGGGLLGGLGNLLPNLTETATSNDATGADVTGVRKFFNGLRNGIDQFFDGLVKNLENRFKDSLTELAPGIDKFITGLIGGLTAEVNNQIQQFILDGVQKGREVAGIKDRYDVYYSNICSGNLVNREDPNSVKYTTCGGIRDLTKPSNEAPKERTSFFVIGTTNITFPFLEPGAVDLRTATSALDFVATLSQVTLYTSLVTSVINFLLAPVAFFLPDSRNLVLANIIFSSLTPGPLFTGALASTLVNAVLRDLAADVGKAVSVEASLGAAALVMLWFSWFLSLATATFWDLYWFVYIRREVWVKMKKPEDEIGSWKKSFAGARRRMKVREDPTDEEKRAAGETDSGELRSWKKSFAEARRRTKLKEEGTADEETSSQRRLNVRGSSEEEERGRGRVKTGDGVASIGNYRLSPIRVGGPTSSIKSPIPIHPARFLP</sequence>
<dbReference type="Pfam" id="PF06687">
    <property type="entry name" value="SUR7"/>
    <property type="match status" value="1"/>
</dbReference>
<keyword evidence="4" id="KW-1185">Reference proteome</keyword>
<dbReference type="InterPro" id="IPR009571">
    <property type="entry name" value="SUR7/Rim9-like_fungi"/>
</dbReference>
<evidence type="ECO:0000256" key="2">
    <source>
        <dbReference type="SAM" id="Phobius"/>
    </source>
</evidence>
<dbReference type="PANTHER" id="PTHR28019:SF7">
    <property type="entry name" value="SUR7 PROTEIN"/>
    <property type="match status" value="1"/>
</dbReference>
<feature type="region of interest" description="Disordered" evidence="1">
    <location>
        <begin position="547"/>
        <end position="622"/>
    </location>
</feature>
<feature type="transmembrane region" description="Helical" evidence="2">
    <location>
        <begin position="409"/>
        <end position="437"/>
    </location>
</feature>
<dbReference type="PANTHER" id="PTHR28019">
    <property type="entry name" value="CELL MEMBRANE PROTEIN YLR413W-RELATED"/>
    <property type="match status" value="1"/>
</dbReference>
<feature type="region of interest" description="Disordered" evidence="1">
    <location>
        <begin position="1"/>
        <end position="20"/>
    </location>
</feature>
<keyword evidence="2" id="KW-0812">Transmembrane</keyword>
<reference evidence="3 4" key="1">
    <citation type="journal article" date="2024" name="IMA Fungus">
        <title>Apiospora arundinis, a panoply of carbohydrate-active enzymes and secondary metabolites.</title>
        <authorList>
            <person name="Sorensen T."/>
            <person name="Petersen C."/>
            <person name="Muurmann A.T."/>
            <person name="Christiansen J.V."/>
            <person name="Brundto M.L."/>
            <person name="Overgaard C.K."/>
            <person name="Boysen A.T."/>
            <person name="Wollenberg R.D."/>
            <person name="Larsen T.O."/>
            <person name="Sorensen J.L."/>
            <person name="Nielsen K.L."/>
            <person name="Sondergaard T.E."/>
        </authorList>
    </citation>
    <scope>NUCLEOTIDE SEQUENCE [LARGE SCALE GENOMIC DNA]</scope>
    <source>
        <strain evidence="3 4">AAU 773</strain>
    </source>
</reference>
<comment type="caution">
    <text evidence="3">The sequence shown here is derived from an EMBL/GenBank/DDBJ whole genome shotgun (WGS) entry which is preliminary data.</text>
</comment>
<keyword evidence="2" id="KW-1133">Transmembrane helix</keyword>
<feature type="transmembrane region" description="Helical" evidence="2">
    <location>
        <begin position="382"/>
        <end position="402"/>
    </location>
</feature>
<feature type="compositionally biased region" description="Gly residues" evidence="1">
    <location>
        <begin position="97"/>
        <end position="107"/>
    </location>
</feature>
<feature type="compositionally biased region" description="Basic and acidic residues" evidence="1">
    <location>
        <begin position="515"/>
        <end position="535"/>
    </location>
</feature>
<gene>
    <name evidence="3" type="ORF">PGQ11_002655</name>
</gene>
<dbReference type="EMBL" id="JAPCWZ010000002">
    <property type="protein sequence ID" value="KAK8877709.1"/>
    <property type="molecule type" value="Genomic_DNA"/>
</dbReference>
<organism evidence="3 4">
    <name type="scientific">Apiospora arundinis</name>
    <dbReference type="NCBI Taxonomy" id="335852"/>
    <lineage>
        <taxon>Eukaryota</taxon>
        <taxon>Fungi</taxon>
        <taxon>Dikarya</taxon>
        <taxon>Ascomycota</taxon>
        <taxon>Pezizomycotina</taxon>
        <taxon>Sordariomycetes</taxon>
        <taxon>Xylariomycetidae</taxon>
        <taxon>Amphisphaeriales</taxon>
        <taxon>Apiosporaceae</taxon>
        <taxon>Apiospora</taxon>
    </lineage>
</organism>
<evidence type="ECO:0000256" key="1">
    <source>
        <dbReference type="SAM" id="MobiDB-lite"/>
    </source>
</evidence>
<dbReference type="Proteomes" id="UP001390339">
    <property type="component" value="Unassembled WGS sequence"/>
</dbReference>
<proteinExistence type="predicted"/>
<dbReference type="InterPro" id="IPR052413">
    <property type="entry name" value="SUR7_domain"/>
</dbReference>
<feature type="region of interest" description="Disordered" evidence="1">
    <location>
        <begin position="88"/>
        <end position="107"/>
    </location>
</feature>
<name>A0ABR2JJ49_9PEZI</name>
<keyword evidence="2" id="KW-0472">Membrane</keyword>
<evidence type="ECO:0000313" key="3">
    <source>
        <dbReference type="EMBL" id="KAK8877709.1"/>
    </source>
</evidence>